<reference evidence="1" key="1">
    <citation type="journal article" date="2017" name="Nature">
        <title>The sunflower genome provides insights into oil metabolism, flowering and Asterid evolution.</title>
        <authorList>
            <person name="Badouin H."/>
            <person name="Gouzy J."/>
            <person name="Grassa C.J."/>
            <person name="Murat F."/>
            <person name="Staton S.E."/>
            <person name="Cottret L."/>
            <person name="Lelandais-Briere C."/>
            <person name="Owens G.L."/>
            <person name="Carrere S."/>
            <person name="Mayjonade B."/>
            <person name="Legrand L."/>
            <person name="Gill N."/>
            <person name="Kane N.C."/>
            <person name="Bowers J.E."/>
            <person name="Hubner S."/>
            <person name="Bellec A."/>
            <person name="Berard A."/>
            <person name="Berges H."/>
            <person name="Blanchet N."/>
            <person name="Boniface M.C."/>
            <person name="Brunel D."/>
            <person name="Catrice O."/>
            <person name="Chaidir N."/>
            <person name="Claudel C."/>
            <person name="Donnadieu C."/>
            <person name="Faraut T."/>
            <person name="Fievet G."/>
            <person name="Helmstetter N."/>
            <person name="King M."/>
            <person name="Knapp S.J."/>
            <person name="Lai Z."/>
            <person name="Le Paslier M.C."/>
            <person name="Lippi Y."/>
            <person name="Lorenzon L."/>
            <person name="Mandel J.R."/>
            <person name="Marage G."/>
            <person name="Marchand G."/>
            <person name="Marquand E."/>
            <person name="Bret-Mestries E."/>
            <person name="Morien E."/>
            <person name="Nambeesan S."/>
            <person name="Nguyen T."/>
            <person name="Pegot-Espagnet P."/>
            <person name="Pouilly N."/>
            <person name="Raftis F."/>
            <person name="Sallet E."/>
            <person name="Schiex T."/>
            <person name="Thomas J."/>
            <person name="Vandecasteele C."/>
            <person name="Vares D."/>
            <person name="Vear F."/>
            <person name="Vautrin S."/>
            <person name="Crespi M."/>
            <person name="Mangin B."/>
            <person name="Burke J.M."/>
            <person name="Salse J."/>
            <person name="Munos S."/>
            <person name="Vincourt P."/>
            <person name="Rieseberg L.H."/>
            <person name="Langlade N.B."/>
        </authorList>
    </citation>
    <scope>NUCLEOTIDE SEQUENCE</scope>
    <source>
        <tissue evidence="1">Leaves</tissue>
    </source>
</reference>
<dbReference type="Proteomes" id="UP000215914">
    <property type="component" value="Unassembled WGS sequence"/>
</dbReference>
<protein>
    <submittedName>
        <fullName evidence="1">Uncharacterized protein</fullName>
    </submittedName>
</protein>
<keyword evidence="2" id="KW-1185">Reference proteome</keyword>
<dbReference type="AlphaFoldDB" id="A0A9K3IVW7"/>
<organism evidence="1 2">
    <name type="scientific">Helianthus annuus</name>
    <name type="common">Common sunflower</name>
    <dbReference type="NCBI Taxonomy" id="4232"/>
    <lineage>
        <taxon>Eukaryota</taxon>
        <taxon>Viridiplantae</taxon>
        <taxon>Streptophyta</taxon>
        <taxon>Embryophyta</taxon>
        <taxon>Tracheophyta</taxon>
        <taxon>Spermatophyta</taxon>
        <taxon>Magnoliopsida</taxon>
        <taxon>eudicotyledons</taxon>
        <taxon>Gunneridae</taxon>
        <taxon>Pentapetalae</taxon>
        <taxon>asterids</taxon>
        <taxon>campanulids</taxon>
        <taxon>Asterales</taxon>
        <taxon>Asteraceae</taxon>
        <taxon>Asteroideae</taxon>
        <taxon>Heliantheae alliance</taxon>
        <taxon>Heliantheae</taxon>
        <taxon>Helianthus</taxon>
    </lineage>
</organism>
<evidence type="ECO:0000313" key="2">
    <source>
        <dbReference type="Proteomes" id="UP000215914"/>
    </source>
</evidence>
<dbReference type="EMBL" id="MNCJ02000321">
    <property type="protein sequence ID" value="KAF5803760.1"/>
    <property type="molecule type" value="Genomic_DNA"/>
</dbReference>
<accession>A0A9K3IVW7</accession>
<dbReference type="Gramene" id="mRNA:HanXRQr2_Chr06g0275251">
    <property type="protein sequence ID" value="mRNA:HanXRQr2_Chr06g0275251"/>
    <property type="gene ID" value="HanXRQr2_Chr06g0275251"/>
</dbReference>
<sequence length="49" mass="5472">MSSSTVAHNLRSSHSPMTDDELFYSLSRELKPSTPARVVKVKSHKKCVV</sequence>
<gene>
    <name evidence="1" type="ORF">HanXRQr2_Chr06g0275251</name>
</gene>
<reference evidence="1" key="2">
    <citation type="submission" date="2020-06" db="EMBL/GenBank/DDBJ databases">
        <title>Helianthus annuus Genome sequencing and assembly Release 2.</title>
        <authorList>
            <person name="Gouzy J."/>
            <person name="Langlade N."/>
            <person name="Munos S."/>
        </authorList>
    </citation>
    <scope>NUCLEOTIDE SEQUENCE</scope>
    <source>
        <tissue evidence="1">Leaves</tissue>
    </source>
</reference>
<proteinExistence type="predicted"/>
<comment type="caution">
    <text evidence="1">The sequence shown here is derived from an EMBL/GenBank/DDBJ whole genome shotgun (WGS) entry which is preliminary data.</text>
</comment>
<name>A0A9K3IVW7_HELAN</name>
<evidence type="ECO:0000313" key="1">
    <source>
        <dbReference type="EMBL" id="KAF5803760.1"/>
    </source>
</evidence>